<keyword evidence="1" id="KW-0812">Transmembrane</keyword>
<reference evidence="2 3" key="1">
    <citation type="submission" date="2019-11" db="EMBL/GenBank/DDBJ databases">
        <title>Paenibacillus monticola sp. nov., a novel PGPR strain isolated from mountain sample in China.</title>
        <authorList>
            <person name="Zhao Q."/>
            <person name="Li H.-P."/>
            <person name="Zhang J.-L."/>
        </authorList>
    </citation>
    <scope>NUCLEOTIDE SEQUENCE [LARGE SCALE GENOMIC DNA]</scope>
    <source>
        <strain evidence="2 3">LC-T2</strain>
    </source>
</reference>
<keyword evidence="1" id="KW-1133">Transmembrane helix</keyword>
<accession>A0A7X2H2V5</accession>
<feature type="transmembrane region" description="Helical" evidence="1">
    <location>
        <begin position="25"/>
        <end position="45"/>
    </location>
</feature>
<organism evidence="2 3">
    <name type="scientific">Paenibacillus monticola</name>
    <dbReference type="NCBI Taxonomy" id="2666075"/>
    <lineage>
        <taxon>Bacteria</taxon>
        <taxon>Bacillati</taxon>
        <taxon>Bacillota</taxon>
        <taxon>Bacilli</taxon>
        <taxon>Bacillales</taxon>
        <taxon>Paenibacillaceae</taxon>
        <taxon>Paenibacillus</taxon>
    </lineage>
</organism>
<proteinExistence type="predicted"/>
<dbReference type="AlphaFoldDB" id="A0A7X2H2V5"/>
<sequence length="71" mass="7858">MKWVSFLLVALSVLSLGGLFGFSLFTVLTGMVGGFMASFAIVAYLHAIKRDYPNDAHENQYIKYGSNFSNM</sequence>
<gene>
    <name evidence="2" type="ORF">GJB61_06065</name>
</gene>
<dbReference type="Proteomes" id="UP000463051">
    <property type="component" value="Unassembled WGS sequence"/>
</dbReference>
<name>A0A7X2H2V5_9BACL</name>
<evidence type="ECO:0000313" key="3">
    <source>
        <dbReference type="Proteomes" id="UP000463051"/>
    </source>
</evidence>
<dbReference type="EMBL" id="WJXB01000002">
    <property type="protein sequence ID" value="MRN52561.1"/>
    <property type="molecule type" value="Genomic_DNA"/>
</dbReference>
<protein>
    <submittedName>
        <fullName evidence="2">Uncharacterized protein</fullName>
    </submittedName>
</protein>
<evidence type="ECO:0000256" key="1">
    <source>
        <dbReference type="SAM" id="Phobius"/>
    </source>
</evidence>
<evidence type="ECO:0000313" key="2">
    <source>
        <dbReference type="EMBL" id="MRN52561.1"/>
    </source>
</evidence>
<keyword evidence="3" id="KW-1185">Reference proteome</keyword>
<comment type="caution">
    <text evidence="2">The sequence shown here is derived from an EMBL/GenBank/DDBJ whole genome shotgun (WGS) entry which is preliminary data.</text>
</comment>
<dbReference type="RefSeq" id="WP_154117569.1">
    <property type="nucleotide sequence ID" value="NZ_WJXB01000002.1"/>
</dbReference>
<keyword evidence="1" id="KW-0472">Membrane</keyword>